<proteinExistence type="inferred from homology"/>
<dbReference type="PANTHER" id="PTHR11825:SF70">
    <property type="entry name" value="BRANCHED-CHAIN-AMINO-ACID AMINOTRANSFERASE, CYTOSOLIC"/>
    <property type="match status" value="1"/>
</dbReference>
<name>A0AB34H562_ESCRO</name>
<evidence type="ECO:0000256" key="4">
    <source>
        <dbReference type="ARBA" id="ARBA00022898"/>
    </source>
</evidence>
<evidence type="ECO:0000313" key="7">
    <source>
        <dbReference type="EMBL" id="KAJ8786025.1"/>
    </source>
</evidence>
<evidence type="ECO:0000256" key="2">
    <source>
        <dbReference type="ARBA" id="ARBA00009320"/>
    </source>
</evidence>
<evidence type="ECO:0000256" key="3">
    <source>
        <dbReference type="ARBA" id="ARBA00022605"/>
    </source>
</evidence>
<keyword evidence="3" id="KW-0028">Amino-acid biosynthesis</keyword>
<sequence length="99" mass="10907">MDDLTTAVEENRVREMFGSGTACVVCPVSNILYKGETIHIPTMENGPKLASRILDKLTDIQLPSYSPLPLPFGVFSVIQYALLSAASFLPFCIFYSFPT</sequence>
<dbReference type="PANTHER" id="PTHR11825">
    <property type="entry name" value="SUBGROUP IIII AMINOTRANSFERASE"/>
    <property type="match status" value="1"/>
</dbReference>
<dbReference type="Proteomes" id="UP001159641">
    <property type="component" value="Unassembled WGS sequence"/>
</dbReference>
<keyword evidence="8" id="KW-1185">Reference proteome</keyword>
<evidence type="ECO:0008006" key="9">
    <source>
        <dbReference type="Google" id="ProtNLM"/>
    </source>
</evidence>
<comment type="similarity">
    <text evidence="2">Belongs to the class-IV pyridoxal-phosphate-dependent aminotransferase family.</text>
</comment>
<comment type="cofactor">
    <cofactor evidence="1">
        <name>pyridoxal 5'-phosphate</name>
        <dbReference type="ChEBI" id="CHEBI:597326"/>
    </cofactor>
</comment>
<dbReference type="InterPro" id="IPR005786">
    <property type="entry name" value="B_amino_transII"/>
</dbReference>
<dbReference type="GO" id="GO:0009099">
    <property type="term" value="P:L-valine biosynthetic process"/>
    <property type="evidence" value="ECO:0007669"/>
    <property type="project" value="TreeGrafter"/>
</dbReference>
<dbReference type="SUPFAM" id="SSF56752">
    <property type="entry name" value="D-aminoacid aminotransferase-like PLP-dependent enzymes"/>
    <property type="match status" value="1"/>
</dbReference>
<gene>
    <name evidence="7" type="ORF">J1605_006605</name>
</gene>
<dbReference type="InterPro" id="IPR036038">
    <property type="entry name" value="Aminotransferase-like"/>
</dbReference>
<reference evidence="7 8" key="1">
    <citation type="submission" date="2022-11" db="EMBL/GenBank/DDBJ databases">
        <title>Whole genome sequence of Eschrichtius robustus ER-17-0199.</title>
        <authorList>
            <person name="Bruniche-Olsen A."/>
            <person name="Black A.N."/>
            <person name="Fields C.J."/>
            <person name="Walden K."/>
            <person name="Dewoody J.A."/>
        </authorList>
    </citation>
    <scope>NUCLEOTIDE SEQUENCE [LARGE SCALE GENOMIC DNA]</scope>
    <source>
        <strain evidence="7">ER-17-0199</strain>
        <tissue evidence="7">Blubber</tissue>
    </source>
</reference>
<dbReference type="Gene3D" id="3.20.10.10">
    <property type="entry name" value="D-amino Acid Aminotransferase, subunit A, domain 2"/>
    <property type="match status" value="1"/>
</dbReference>
<organism evidence="7 8">
    <name type="scientific">Eschrichtius robustus</name>
    <name type="common">California gray whale</name>
    <name type="synonym">Eschrichtius gibbosus</name>
    <dbReference type="NCBI Taxonomy" id="9764"/>
    <lineage>
        <taxon>Eukaryota</taxon>
        <taxon>Metazoa</taxon>
        <taxon>Chordata</taxon>
        <taxon>Craniata</taxon>
        <taxon>Vertebrata</taxon>
        <taxon>Euteleostomi</taxon>
        <taxon>Mammalia</taxon>
        <taxon>Eutheria</taxon>
        <taxon>Laurasiatheria</taxon>
        <taxon>Artiodactyla</taxon>
        <taxon>Whippomorpha</taxon>
        <taxon>Cetacea</taxon>
        <taxon>Mysticeti</taxon>
        <taxon>Eschrichtiidae</taxon>
        <taxon>Eschrichtius</taxon>
    </lineage>
</organism>
<dbReference type="GO" id="GO:0004084">
    <property type="term" value="F:branched-chain-amino-acid transaminase activity"/>
    <property type="evidence" value="ECO:0007669"/>
    <property type="project" value="InterPro"/>
</dbReference>
<dbReference type="AlphaFoldDB" id="A0AB34H562"/>
<evidence type="ECO:0000313" key="8">
    <source>
        <dbReference type="Proteomes" id="UP001159641"/>
    </source>
</evidence>
<accession>A0AB34H562</accession>
<comment type="caution">
    <text evidence="7">The sequence shown here is derived from an EMBL/GenBank/DDBJ whole genome shotgun (WGS) entry which is preliminary data.</text>
</comment>
<evidence type="ECO:0000256" key="1">
    <source>
        <dbReference type="ARBA" id="ARBA00001933"/>
    </source>
</evidence>
<protein>
    <recommendedName>
        <fullName evidence="9">Branched-chain-amino-acid aminotransferase, mitochondrial</fullName>
    </recommendedName>
</protein>
<keyword evidence="6" id="KW-0812">Transmembrane</keyword>
<keyword evidence="4" id="KW-0663">Pyridoxal phosphate</keyword>
<evidence type="ECO:0000256" key="5">
    <source>
        <dbReference type="ARBA" id="ARBA00023304"/>
    </source>
</evidence>
<keyword evidence="6" id="KW-0472">Membrane</keyword>
<dbReference type="GO" id="GO:0005739">
    <property type="term" value="C:mitochondrion"/>
    <property type="evidence" value="ECO:0007669"/>
    <property type="project" value="TreeGrafter"/>
</dbReference>
<dbReference type="InterPro" id="IPR043132">
    <property type="entry name" value="BCAT-like_C"/>
</dbReference>
<dbReference type="GO" id="GO:0009098">
    <property type="term" value="P:L-leucine biosynthetic process"/>
    <property type="evidence" value="ECO:0007669"/>
    <property type="project" value="TreeGrafter"/>
</dbReference>
<keyword evidence="5" id="KW-0100">Branched-chain amino acid biosynthesis</keyword>
<dbReference type="EMBL" id="JAIQCJ010002000">
    <property type="protein sequence ID" value="KAJ8786025.1"/>
    <property type="molecule type" value="Genomic_DNA"/>
</dbReference>
<evidence type="ECO:0000256" key="6">
    <source>
        <dbReference type="SAM" id="Phobius"/>
    </source>
</evidence>
<keyword evidence="6" id="KW-1133">Transmembrane helix</keyword>
<feature type="transmembrane region" description="Helical" evidence="6">
    <location>
        <begin position="72"/>
        <end position="97"/>
    </location>
</feature>